<protein>
    <submittedName>
        <fullName evidence="4">Uncharacterized protein</fullName>
    </submittedName>
</protein>
<dbReference type="eggNOG" id="ENOG502QT9D">
    <property type="taxonomic scope" value="Eukaryota"/>
</dbReference>
<comment type="similarity">
    <text evidence="1">Belongs to the COBRA family.</text>
</comment>
<evidence type="ECO:0000313" key="4">
    <source>
        <dbReference type="EMBL" id="EMS62440.1"/>
    </source>
</evidence>
<dbReference type="STRING" id="4572.M8ACC9"/>
<accession>M8ACC9</accession>
<reference evidence="4" key="1">
    <citation type="journal article" date="2013" name="Nature">
        <title>Draft genome of the wheat A-genome progenitor Triticum urartu.</title>
        <authorList>
            <person name="Ling H.Q."/>
            <person name="Zhao S."/>
            <person name="Liu D."/>
            <person name="Wang J."/>
            <person name="Sun H."/>
            <person name="Zhang C."/>
            <person name="Fan H."/>
            <person name="Li D."/>
            <person name="Dong L."/>
            <person name="Tao Y."/>
            <person name="Gao C."/>
            <person name="Wu H."/>
            <person name="Li Y."/>
            <person name="Cui Y."/>
            <person name="Guo X."/>
            <person name="Zheng S."/>
            <person name="Wang B."/>
            <person name="Yu K."/>
            <person name="Liang Q."/>
            <person name="Yang W."/>
            <person name="Lou X."/>
            <person name="Chen J."/>
            <person name="Feng M."/>
            <person name="Jian J."/>
            <person name="Zhang X."/>
            <person name="Luo G."/>
            <person name="Jiang Y."/>
            <person name="Liu J."/>
            <person name="Wang Z."/>
            <person name="Sha Y."/>
            <person name="Zhang B."/>
            <person name="Wu H."/>
            <person name="Tang D."/>
            <person name="Shen Q."/>
            <person name="Xue P."/>
            <person name="Zou S."/>
            <person name="Wang X."/>
            <person name="Liu X."/>
            <person name="Wang F."/>
            <person name="Yang Y."/>
            <person name="An X."/>
            <person name="Dong Z."/>
            <person name="Zhang K."/>
            <person name="Zhang X."/>
            <person name="Luo M.C."/>
            <person name="Dvorak J."/>
            <person name="Tong Y."/>
            <person name="Wang J."/>
            <person name="Yang H."/>
            <person name="Li Z."/>
            <person name="Wang D."/>
            <person name="Zhang A."/>
            <person name="Wang J."/>
        </authorList>
    </citation>
    <scope>NUCLEOTIDE SEQUENCE</scope>
</reference>
<dbReference type="GO" id="GO:0005886">
    <property type="term" value="C:plasma membrane"/>
    <property type="evidence" value="ECO:0007669"/>
    <property type="project" value="TreeGrafter"/>
</dbReference>
<sequence length="167" mass="17892">MAPRLSPCKRTSAVTIPRQHTYLTICFVSCLEYIKIVGTTLSESAGSNPVSVSLQNYQLYRHLEDPGWRLAMSCEKQPVMMDLGPGAPYNLQVANCCQGGVLSSVMQNSKAATSTFMMTVGNFAPSSDGSPQMPFNFSIGVPGYTCSNATVVPPSRPRSTSSGTSRP</sequence>
<dbReference type="AlphaFoldDB" id="M8ACC9"/>
<keyword evidence="2" id="KW-0732">Signal</keyword>
<evidence type="ECO:0000256" key="1">
    <source>
        <dbReference type="ARBA" id="ARBA00005507"/>
    </source>
</evidence>
<dbReference type="GO" id="GO:0052324">
    <property type="term" value="P:plant-type cell wall cellulose biosynthetic process"/>
    <property type="evidence" value="ECO:0007669"/>
    <property type="project" value="TreeGrafter"/>
</dbReference>
<dbReference type="EMBL" id="KD082529">
    <property type="protein sequence ID" value="EMS62440.1"/>
    <property type="molecule type" value="Genomic_DNA"/>
</dbReference>
<dbReference type="PANTHER" id="PTHR31673:SF30">
    <property type="entry name" value="COBRA-LIKE PROTEIN 6"/>
    <property type="match status" value="1"/>
</dbReference>
<dbReference type="PANTHER" id="PTHR31673">
    <property type="entry name" value="PROTEIN COBRA"/>
    <property type="match status" value="1"/>
</dbReference>
<evidence type="ECO:0000256" key="2">
    <source>
        <dbReference type="ARBA" id="ARBA00022729"/>
    </source>
</evidence>
<proteinExistence type="inferred from homology"/>
<dbReference type="Pfam" id="PF04833">
    <property type="entry name" value="COBRA"/>
    <property type="match status" value="1"/>
</dbReference>
<keyword evidence="3" id="KW-0325">Glycoprotein</keyword>
<organism evidence="4">
    <name type="scientific">Triticum urartu</name>
    <name type="common">Red wild einkorn</name>
    <name type="synonym">Crithodium urartu</name>
    <dbReference type="NCBI Taxonomy" id="4572"/>
    <lineage>
        <taxon>Eukaryota</taxon>
        <taxon>Viridiplantae</taxon>
        <taxon>Streptophyta</taxon>
        <taxon>Embryophyta</taxon>
        <taxon>Tracheophyta</taxon>
        <taxon>Spermatophyta</taxon>
        <taxon>Magnoliopsida</taxon>
        <taxon>Liliopsida</taxon>
        <taxon>Poales</taxon>
        <taxon>Poaceae</taxon>
        <taxon>BOP clade</taxon>
        <taxon>Pooideae</taxon>
        <taxon>Triticodae</taxon>
        <taxon>Triticeae</taxon>
        <taxon>Triticinae</taxon>
        <taxon>Triticum</taxon>
    </lineage>
</organism>
<gene>
    <name evidence="4" type="ORF">TRIUR3_29325</name>
</gene>
<name>M8ACC9_TRIUA</name>
<dbReference type="GO" id="GO:0010215">
    <property type="term" value="P:cellulose microfibril organization"/>
    <property type="evidence" value="ECO:0007669"/>
    <property type="project" value="InterPro"/>
</dbReference>
<dbReference type="InterPro" id="IPR006918">
    <property type="entry name" value="COBRA_pln"/>
</dbReference>
<evidence type="ECO:0000256" key="3">
    <source>
        <dbReference type="ARBA" id="ARBA00023180"/>
    </source>
</evidence>